<dbReference type="InterPro" id="IPR002698">
    <property type="entry name" value="FTHF_cligase"/>
</dbReference>
<dbReference type="Proteomes" id="UP000278983">
    <property type="component" value="Unassembled WGS sequence"/>
</dbReference>
<gene>
    <name evidence="6" type="ORF">EHV08_01725</name>
</gene>
<evidence type="ECO:0000313" key="6">
    <source>
        <dbReference type="EMBL" id="RUL58613.1"/>
    </source>
</evidence>
<name>A0A432LHL7_9BACT</name>
<dbReference type="AlphaFoldDB" id="A0A432LHL7"/>
<accession>A0A432LHL7</accession>
<comment type="catalytic activity">
    <reaction evidence="5">
        <text>(6S)-5-formyl-5,6,7,8-tetrahydrofolate + ATP = (6R)-5,10-methenyltetrahydrofolate + ADP + phosphate</text>
        <dbReference type="Rhea" id="RHEA:10488"/>
        <dbReference type="ChEBI" id="CHEBI:30616"/>
        <dbReference type="ChEBI" id="CHEBI:43474"/>
        <dbReference type="ChEBI" id="CHEBI:57455"/>
        <dbReference type="ChEBI" id="CHEBI:57457"/>
        <dbReference type="ChEBI" id="CHEBI:456216"/>
        <dbReference type="EC" id="6.3.3.2"/>
    </reaction>
</comment>
<protein>
    <recommendedName>
        <fullName evidence="5">5-formyltetrahydrofolate cyclo-ligase</fullName>
        <ecNumber evidence="5">6.3.3.2</ecNumber>
    </recommendedName>
</protein>
<evidence type="ECO:0000313" key="7">
    <source>
        <dbReference type="Proteomes" id="UP000278983"/>
    </source>
</evidence>
<evidence type="ECO:0000256" key="2">
    <source>
        <dbReference type="ARBA" id="ARBA00022741"/>
    </source>
</evidence>
<dbReference type="GO" id="GO:0030272">
    <property type="term" value="F:5-formyltetrahydrofolate cyclo-ligase activity"/>
    <property type="evidence" value="ECO:0007669"/>
    <property type="project" value="UniProtKB-EC"/>
</dbReference>
<dbReference type="SUPFAM" id="SSF100950">
    <property type="entry name" value="NagB/RpiA/CoA transferase-like"/>
    <property type="match status" value="1"/>
</dbReference>
<evidence type="ECO:0000256" key="3">
    <source>
        <dbReference type="ARBA" id="ARBA00022840"/>
    </source>
</evidence>
<sequence length="176" mass="20360">MEKKDLRKFIRMQKRQFSQQQLAELSLSVINRLMASPKMKEAKTVLMYYSLDDEVNTHDIVDTVLKQGKTVLLPKVISETEMELRRYTGPQDLQDGFFNIMEPSGELFENYEDIDLAVIPGMAFDSQNNRLGRGKGYYDRMLPKLVNAYKIGVCFDFQHLPGIPADENDIKMDEII</sequence>
<keyword evidence="3 4" id="KW-0067">ATP-binding</keyword>
<keyword evidence="7" id="KW-1185">Reference proteome</keyword>
<keyword evidence="2 4" id="KW-0547">Nucleotide-binding</keyword>
<dbReference type="Pfam" id="PF01812">
    <property type="entry name" value="5-FTHF_cyc-lig"/>
    <property type="match status" value="1"/>
</dbReference>
<dbReference type="InterPro" id="IPR037171">
    <property type="entry name" value="NagB/RpiA_transferase-like"/>
</dbReference>
<reference evidence="6 7" key="1">
    <citation type="submission" date="2018-12" db="EMBL/GenBank/DDBJ databases">
        <title>Genome sequencing of Prevotella sp. KCOM 3155 (= JS262).</title>
        <authorList>
            <person name="Kook J.-K."/>
            <person name="Park S.-N."/>
            <person name="Lim Y.K."/>
        </authorList>
    </citation>
    <scope>NUCLEOTIDE SEQUENCE [LARGE SCALE GENOMIC DNA]</scope>
    <source>
        <strain evidence="6 7">KCOM 3155</strain>
    </source>
</reference>
<dbReference type="GO" id="GO:0046872">
    <property type="term" value="F:metal ion binding"/>
    <property type="evidence" value="ECO:0007669"/>
    <property type="project" value="UniProtKB-KW"/>
</dbReference>
<dbReference type="InterPro" id="IPR024185">
    <property type="entry name" value="FTHF_cligase-like_sf"/>
</dbReference>
<evidence type="ECO:0000256" key="5">
    <source>
        <dbReference type="RuleBase" id="RU361279"/>
    </source>
</evidence>
<dbReference type="GO" id="GO:0035999">
    <property type="term" value="P:tetrahydrofolate interconversion"/>
    <property type="evidence" value="ECO:0007669"/>
    <property type="project" value="TreeGrafter"/>
</dbReference>
<dbReference type="RefSeq" id="WP_126677710.1">
    <property type="nucleotide sequence ID" value="NZ_RYYU01000001.1"/>
</dbReference>
<proteinExistence type="inferred from homology"/>
<dbReference type="GO" id="GO:0005524">
    <property type="term" value="F:ATP binding"/>
    <property type="evidence" value="ECO:0007669"/>
    <property type="project" value="UniProtKB-KW"/>
</dbReference>
<dbReference type="GO" id="GO:0009396">
    <property type="term" value="P:folic acid-containing compound biosynthetic process"/>
    <property type="evidence" value="ECO:0007669"/>
    <property type="project" value="TreeGrafter"/>
</dbReference>
<evidence type="ECO:0000256" key="1">
    <source>
        <dbReference type="ARBA" id="ARBA00010638"/>
    </source>
</evidence>
<dbReference type="PIRSF" id="PIRSF006806">
    <property type="entry name" value="FTHF_cligase"/>
    <property type="match status" value="1"/>
</dbReference>
<comment type="cofactor">
    <cofactor evidence="5">
        <name>Mg(2+)</name>
        <dbReference type="ChEBI" id="CHEBI:18420"/>
    </cofactor>
</comment>
<comment type="similarity">
    <text evidence="1 5">Belongs to the 5-formyltetrahydrofolate cyclo-ligase family.</text>
</comment>
<keyword evidence="5" id="KW-0479">Metal-binding</keyword>
<dbReference type="EMBL" id="RYYU01000001">
    <property type="protein sequence ID" value="RUL58613.1"/>
    <property type="molecule type" value="Genomic_DNA"/>
</dbReference>
<organism evidence="6 7">
    <name type="scientific">Prevotella koreensis</name>
    <dbReference type="NCBI Taxonomy" id="2490854"/>
    <lineage>
        <taxon>Bacteria</taxon>
        <taxon>Pseudomonadati</taxon>
        <taxon>Bacteroidota</taxon>
        <taxon>Bacteroidia</taxon>
        <taxon>Bacteroidales</taxon>
        <taxon>Prevotellaceae</taxon>
        <taxon>Prevotella</taxon>
    </lineage>
</organism>
<dbReference type="OrthoDB" id="9801938at2"/>
<feature type="binding site" evidence="4">
    <location>
        <position position="54"/>
    </location>
    <ligand>
        <name>substrate</name>
    </ligand>
</feature>
<comment type="caution">
    <text evidence="6">The sequence shown here is derived from an EMBL/GenBank/DDBJ whole genome shotgun (WGS) entry which is preliminary data.</text>
</comment>
<dbReference type="Gene3D" id="3.40.50.10420">
    <property type="entry name" value="NagB/RpiA/CoA transferase-like"/>
    <property type="match status" value="1"/>
</dbReference>
<keyword evidence="5" id="KW-0460">Magnesium</keyword>
<evidence type="ECO:0000256" key="4">
    <source>
        <dbReference type="PIRSR" id="PIRSR006806-1"/>
    </source>
</evidence>
<dbReference type="EC" id="6.3.3.2" evidence="5"/>
<keyword evidence="6" id="KW-0436">Ligase</keyword>
<feature type="binding site" evidence="4">
    <location>
        <begin position="130"/>
        <end position="138"/>
    </location>
    <ligand>
        <name>ATP</name>
        <dbReference type="ChEBI" id="CHEBI:30616"/>
    </ligand>
</feature>
<dbReference type="NCBIfam" id="TIGR02727">
    <property type="entry name" value="MTHFS_bact"/>
    <property type="match status" value="1"/>
</dbReference>
<feature type="binding site" evidence="4">
    <location>
        <begin position="3"/>
        <end position="7"/>
    </location>
    <ligand>
        <name>ATP</name>
        <dbReference type="ChEBI" id="CHEBI:30616"/>
    </ligand>
</feature>
<dbReference type="PANTHER" id="PTHR23407:SF1">
    <property type="entry name" value="5-FORMYLTETRAHYDROFOLATE CYCLO-LIGASE"/>
    <property type="match status" value="1"/>
</dbReference>
<dbReference type="PANTHER" id="PTHR23407">
    <property type="entry name" value="ATPASE INHIBITOR/5-FORMYLTETRAHYDROFOLATE CYCLO-LIGASE"/>
    <property type="match status" value="1"/>
</dbReference>